<sequence length="155" mass="18175">MQKKWPIYLLITCIIVIIESLAIWIGTEEFFNVIHVEGKMVWILHPASRIFLWFLTTICEIIAVGRVYFWPTSSVRSYMMILIATYFSLDFIMPLTLSLFPQEILSPVIFTLLAMMVLTLIILASKKEKIVSFLFLPSLVFMSLRAYFKWHLLFV</sequence>
<keyword evidence="1" id="KW-0472">Membrane</keyword>
<feature type="transmembrane region" description="Helical" evidence="1">
    <location>
        <begin position="104"/>
        <end position="123"/>
    </location>
</feature>
<accession>A0A2A4X4J5</accession>
<feature type="transmembrane region" description="Helical" evidence="1">
    <location>
        <begin position="78"/>
        <end position="98"/>
    </location>
</feature>
<dbReference type="Proteomes" id="UP000218775">
    <property type="component" value="Unassembled WGS sequence"/>
</dbReference>
<organism evidence="2 3">
    <name type="scientific">Aerophobetes bacterium</name>
    <dbReference type="NCBI Taxonomy" id="2030807"/>
    <lineage>
        <taxon>Bacteria</taxon>
        <taxon>Candidatus Aerophobota</taxon>
    </lineage>
</organism>
<reference evidence="3" key="1">
    <citation type="submission" date="2017-08" db="EMBL/GenBank/DDBJ databases">
        <title>A dynamic microbial community with high functional redundancy inhabits the cold, oxic subseafloor aquifer.</title>
        <authorList>
            <person name="Tully B.J."/>
            <person name="Wheat C.G."/>
            <person name="Glazer B.T."/>
            <person name="Huber J.A."/>
        </authorList>
    </citation>
    <scope>NUCLEOTIDE SEQUENCE [LARGE SCALE GENOMIC DNA]</scope>
</reference>
<dbReference type="EMBL" id="NVUK01000015">
    <property type="protein sequence ID" value="PCI77558.1"/>
    <property type="molecule type" value="Genomic_DNA"/>
</dbReference>
<name>A0A2A4X4J5_UNCAE</name>
<dbReference type="AlphaFoldDB" id="A0A2A4X4J5"/>
<protein>
    <submittedName>
        <fullName evidence="2">Uncharacterized protein</fullName>
    </submittedName>
</protein>
<proteinExistence type="predicted"/>
<comment type="caution">
    <text evidence="2">The sequence shown here is derived from an EMBL/GenBank/DDBJ whole genome shotgun (WGS) entry which is preliminary data.</text>
</comment>
<keyword evidence="1" id="KW-1133">Transmembrane helix</keyword>
<evidence type="ECO:0000313" key="3">
    <source>
        <dbReference type="Proteomes" id="UP000218775"/>
    </source>
</evidence>
<evidence type="ECO:0000313" key="2">
    <source>
        <dbReference type="EMBL" id="PCI77558.1"/>
    </source>
</evidence>
<feature type="transmembrane region" description="Helical" evidence="1">
    <location>
        <begin position="50"/>
        <end position="69"/>
    </location>
</feature>
<evidence type="ECO:0000256" key="1">
    <source>
        <dbReference type="SAM" id="Phobius"/>
    </source>
</evidence>
<gene>
    <name evidence="2" type="ORF">COB21_02930</name>
</gene>
<keyword evidence="1" id="KW-0812">Transmembrane</keyword>
<feature type="transmembrane region" description="Helical" evidence="1">
    <location>
        <begin position="7"/>
        <end position="26"/>
    </location>
</feature>
<feature type="transmembrane region" description="Helical" evidence="1">
    <location>
        <begin position="130"/>
        <end position="148"/>
    </location>
</feature>